<comment type="function">
    <text evidence="1">Could be involved in insertion of integral membrane proteins into the membrane.</text>
</comment>
<sequence length="95" mass="10844">MIRSIFISILKGYQYLISPLLGNRCRFHPSCSEYMIEAVRRFGVFKGFYLGVKRLGRCQPMCEGGFDPVPEIKANHADIQTDQNPSNSLSENEKK</sequence>
<dbReference type="Pfam" id="PF01809">
    <property type="entry name" value="YidD"/>
    <property type="match status" value="1"/>
</dbReference>
<dbReference type="SMART" id="SM01234">
    <property type="entry name" value="Haemolytic"/>
    <property type="match status" value="1"/>
</dbReference>
<dbReference type="GO" id="GO:0005886">
    <property type="term" value="C:plasma membrane"/>
    <property type="evidence" value="ECO:0007669"/>
    <property type="project" value="UniProtKB-SubCell"/>
</dbReference>
<organism evidence="3 4">
    <name type="scientific">Marinicella litoralis</name>
    <dbReference type="NCBI Taxonomy" id="644220"/>
    <lineage>
        <taxon>Bacteria</taxon>
        <taxon>Pseudomonadati</taxon>
        <taxon>Pseudomonadota</taxon>
        <taxon>Gammaproteobacteria</taxon>
        <taxon>Lysobacterales</taxon>
        <taxon>Marinicellaceae</taxon>
        <taxon>Marinicella</taxon>
    </lineage>
</organism>
<name>A0A4R6XRS2_9GAMM</name>
<feature type="compositionally biased region" description="Polar residues" evidence="2">
    <location>
        <begin position="78"/>
        <end position="95"/>
    </location>
</feature>
<dbReference type="HAMAP" id="MF_00386">
    <property type="entry name" value="UPF0161_YidD"/>
    <property type="match status" value="1"/>
</dbReference>
<protein>
    <recommendedName>
        <fullName evidence="1">Putative membrane protein insertion efficiency factor</fullName>
    </recommendedName>
</protein>
<evidence type="ECO:0000256" key="2">
    <source>
        <dbReference type="SAM" id="MobiDB-lite"/>
    </source>
</evidence>
<keyword evidence="1" id="KW-1003">Cell membrane</keyword>
<dbReference type="PANTHER" id="PTHR33383:SF1">
    <property type="entry name" value="MEMBRANE PROTEIN INSERTION EFFICIENCY FACTOR-RELATED"/>
    <property type="match status" value="1"/>
</dbReference>
<dbReference type="NCBIfam" id="TIGR00278">
    <property type="entry name" value="membrane protein insertion efficiency factor YidD"/>
    <property type="match status" value="1"/>
</dbReference>
<gene>
    <name evidence="3" type="ORF">C8D91_1097</name>
</gene>
<comment type="subcellular location">
    <subcellularLocation>
        <location evidence="1">Cell membrane</location>
        <topology evidence="1">Peripheral membrane protein</topology>
        <orientation evidence="1">Cytoplasmic side</orientation>
    </subcellularLocation>
</comment>
<dbReference type="InterPro" id="IPR002696">
    <property type="entry name" value="Membr_insert_effic_factor_YidD"/>
</dbReference>
<reference evidence="3 4" key="1">
    <citation type="submission" date="2019-03" db="EMBL/GenBank/DDBJ databases">
        <title>Genomic Encyclopedia of Type Strains, Phase IV (KMG-IV): sequencing the most valuable type-strain genomes for metagenomic binning, comparative biology and taxonomic classification.</title>
        <authorList>
            <person name="Goeker M."/>
        </authorList>
    </citation>
    <scope>NUCLEOTIDE SEQUENCE [LARGE SCALE GENOMIC DNA]</scope>
    <source>
        <strain evidence="3 4">DSM 25488</strain>
    </source>
</reference>
<dbReference type="PANTHER" id="PTHR33383">
    <property type="entry name" value="MEMBRANE PROTEIN INSERTION EFFICIENCY FACTOR-RELATED"/>
    <property type="match status" value="1"/>
</dbReference>
<keyword evidence="1" id="KW-0472">Membrane</keyword>
<feature type="region of interest" description="Disordered" evidence="2">
    <location>
        <begin position="74"/>
        <end position="95"/>
    </location>
</feature>
<comment type="caution">
    <text evidence="3">The sequence shown here is derived from an EMBL/GenBank/DDBJ whole genome shotgun (WGS) entry which is preliminary data.</text>
</comment>
<dbReference type="RefSeq" id="WP_211336998.1">
    <property type="nucleotide sequence ID" value="NZ_NIHB01000002.1"/>
</dbReference>
<dbReference type="Proteomes" id="UP000295724">
    <property type="component" value="Unassembled WGS sequence"/>
</dbReference>
<evidence type="ECO:0000256" key="1">
    <source>
        <dbReference type="HAMAP-Rule" id="MF_00386"/>
    </source>
</evidence>
<accession>A0A4R6XRS2</accession>
<proteinExistence type="inferred from homology"/>
<evidence type="ECO:0000313" key="3">
    <source>
        <dbReference type="EMBL" id="TDR22605.1"/>
    </source>
</evidence>
<comment type="similarity">
    <text evidence="1">Belongs to the UPF0161 family.</text>
</comment>
<dbReference type="EMBL" id="SNZB01000002">
    <property type="protein sequence ID" value="TDR22605.1"/>
    <property type="molecule type" value="Genomic_DNA"/>
</dbReference>
<dbReference type="AlphaFoldDB" id="A0A4R6XRS2"/>
<keyword evidence="4" id="KW-1185">Reference proteome</keyword>
<evidence type="ECO:0000313" key="4">
    <source>
        <dbReference type="Proteomes" id="UP000295724"/>
    </source>
</evidence>